<dbReference type="InterPro" id="IPR011042">
    <property type="entry name" value="6-blade_b-propeller_TolB-like"/>
</dbReference>
<dbReference type="InterPro" id="IPR047153">
    <property type="entry name" value="TRIM45/56/19-like"/>
</dbReference>
<evidence type="ECO:0000313" key="1">
    <source>
        <dbReference type="EMBL" id="VDI71198.1"/>
    </source>
</evidence>
<dbReference type="SUPFAM" id="SSF57845">
    <property type="entry name" value="B-box zinc-binding domain"/>
    <property type="match status" value="1"/>
</dbReference>
<dbReference type="SUPFAM" id="SSF101898">
    <property type="entry name" value="NHL repeat"/>
    <property type="match status" value="1"/>
</dbReference>
<dbReference type="OrthoDB" id="6050885at2759"/>
<dbReference type="AlphaFoldDB" id="A0A8B6GZ52"/>
<keyword evidence="2" id="KW-1185">Reference proteome</keyword>
<dbReference type="PANTHER" id="PTHR25462:SF296">
    <property type="entry name" value="MEIOTIC P26, ISOFORM F"/>
    <property type="match status" value="1"/>
</dbReference>
<reference evidence="1" key="1">
    <citation type="submission" date="2018-11" db="EMBL/GenBank/DDBJ databases">
        <authorList>
            <person name="Alioto T."/>
            <person name="Alioto T."/>
        </authorList>
    </citation>
    <scope>NUCLEOTIDE SEQUENCE</scope>
</reference>
<dbReference type="Gene3D" id="2.120.10.30">
    <property type="entry name" value="TolB, C-terminal domain"/>
    <property type="match status" value="1"/>
</dbReference>
<dbReference type="GO" id="GO:0061630">
    <property type="term" value="F:ubiquitin protein ligase activity"/>
    <property type="evidence" value="ECO:0007669"/>
    <property type="project" value="TreeGrafter"/>
</dbReference>
<dbReference type="Proteomes" id="UP000596742">
    <property type="component" value="Unassembled WGS sequence"/>
</dbReference>
<proteinExistence type="predicted"/>
<accession>A0A8B6GZ52</accession>
<dbReference type="Gene3D" id="3.30.160.60">
    <property type="entry name" value="Classic Zinc Finger"/>
    <property type="match status" value="1"/>
</dbReference>
<dbReference type="Pfam" id="PF22586">
    <property type="entry name" value="ANCHR-like_BBOX"/>
    <property type="match status" value="1"/>
</dbReference>
<organism evidence="1 2">
    <name type="scientific">Mytilus galloprovincialis</name>
    <name type="common">Mediterranean mussel</name>
    <dbReference type="NCBI Taxonomy" id="29158"/>
    <lineage>
        <taxon>Eukaryota</taxon>
        <taxon>Metazoa</taxon>
        <taxon>Spiralia</taxon>
        <taxon>Lophotrochozoa</taxon>
        <taxon>Mollusca</taxon>
        <taxon>Bivalvia</taxon>
        <taxon>Autobranchia</taxon>
        <taxon>Pteriomorphia</taxon>
        <taxon>Mytilida</taxon>
        <taxon>Mytiloidea</taxon>
        <taxon>Mytilidae</taxon>
        <taxon>Mytilinae</taxon>
        <taxon>Mytilus</taxon>
    </lineage>
</organism>
<name>A0A8B6GZ52_MYTGA</name>
<dbReference type="PANTHER" id="PTHR25462">
    <property type="entry name" value="BONUS, ISOFORM C-RELATED"/>
    <property type="match status" value="1"/>
</dbReference>
<evidence type="ECO:0000313" key="2">
    <source>
        <dbReference type="Proteomes" id="UP000596742"/>
    </source>
</evidence>
<sequence>MASSVKHVCTICQDDGISNVAVTWCTECEVFFCGDCEKPHRKSRLSKNHKTMSVEDYQKLPAFMQEISSQCKDHKKKYELYCPLHACPCCIQCITDKHPKCHDLKPLSDILKQIKTSASVELFEKDLKDVKENLDNAVKYLKSRIITSNIQKTKAVEEIRSMKKSIVDYLFKLEQQIIYELASKHEQLVSNMDTIVKQMEQRASQIGQMQNDFIQMTQYATELQMYVGLKEIETITSEAAKYIESLESGDNFDEKNLEVKISSDLQSIVKNVESFGDINVNTTFSTLRLKTGRKDQAQHLVPDTPGIEQIMPSLLRRLTIPKEIKPIEIYACLILPDGKIIILDRRNHLLLFSNDGIFIRNVVIFDMFSDPCNACFFRNYTLAVTFGFANKTVLVDVEKNKIIETIKLSHYCNGVASDGNLLVISCTDESTLMNRNDKSHTILKGVKTNSVALFNGNIYGTNFKQNNVCCYKSNGELLWTFMHHDINGPIGISLDIKGFVYTCSYTNNRILVVSPDGKTCKTILSGNDGIESSAHIDINRETGMMIVAHESSDDGNDQVYRTASIFKI</sequence>
<evidence type="ECO:0008006" key="3">
    <source>
        <dbReference type="Google" id="ProtNLM"/>
    </source>
</evidence>
<comment type="caution">
    <text evidence="1">The sequence shown here is derived from an EMBL/GenBank/DDBJ whole genome shotgun (WGS) entry which is preliminary data.</text>
</comment>
<dbReference type="EMBL" id="UYJE01009199">
    <property type="protein sequence ID" value="VDI71198.1"/>
    <property type="molecule type" value="Genomic_DNA"/>
</dbReference>
<dbReference type="CDD" id="cd19757">
    <property type="entry name" value="Bbox1"/>
    <property type="match status" value="1"/>
</dbReference>
<protein>
    <recommendedName>
        <fullName evidence="3">B box-type domain-containing protein</fullName>
    </recommendedName>
</protein>
<gene>
    <name evidence="1" type="ORF">MGAL_10B088970</name>
</gene>